<dbReference type="Gene3D" id="3.40.50.300">
    <property type="entry name" value="P-loop containing nucleotide triphosphate hydrolases"/>
    <property type="match status" value="1"/>
</dbReference>
<evidence type="ECO:0000256" key="2">
    <source>
        <dbReference type="ARBA" id="ARBA00022448"/>
    </source>
</evidence>
<dbReference type="InterPro" id="IPR003439">
    <property type="entry name" value="ABC_transporter-like_ATP-bd"/>
</dbReference>
<keyword evidence="2" id="KW-0813">Transport</keyword>
<dbReference type="AlphaFoldDB" id="B0MNU8"/>
<sequence>MELKRMADALLTIDNVVKRFDDTTILDGISFSVKKSEVIVIVGPSGCGKSTLLRCINALEPIQEGSITLDGDVIERNSKTLPLLRQRIGMVFQSYDLFPHLTVLDNILLAPCKVQKRDKEEVKQEAMSLLERVGLKEKAKSYPRELSGGQKQRVAIVRALCMHPEILLFDEVTAALDPEMVREVLDVMLDLAKQGRTMLIVTHEMQFARAIADRIIFLDNGKIVEEATPDEFFDNPKTERAKQFLNTFEFDSVRAKKELAE</sequence>
<dbReference type="SUPFAM" id="SSF52540">
    <property type="entry name" value="P-loop containing nucleoside triphosphate hydrolases"/>
    <property type="match status" value="1"/>
</dbReference>
<protein>
    <submittedName>
        <fullName evidence="6">ABC transporter, ATP-binding protein</fullName>
    </submittedName>
</protein>
<dbReference type="SMART" id="SM00382">
    <property type="entry name" value="AAA"/>
    <property type="match status" value="1"/>
</dbReference>
<keyword evidence="3" id="KW-0547">Nucleotide-binding</keyword>
<dbReference type="GO" id="GO:0015424">
    <property type="term" value="F:ABC-type amino acid transporter activity"/>
    <property type="evidence" value="ECO:0007669"/>
    <property type="project" value="InterPro"/>
</dbReference>
<dbReference type="EMBL" id="ABCA03000047">
    <property type="protein sequence ID" value="EDS00585.1"/>
    <property type="molecule type" value="Genomic_DNA"/>
</dbReference>
<evidence type="ECO:0000313" key="6">
    <source>
        <dbReference type="EMBL" id="EDS00585.1"/>
    </source>
</evidence>
<dbReference type="Proteomes" id="UP000005326">
    <property type="component" value="Unassembled WGS sequence"/>
</dbReference>
<feature type="domain" description="ABC transporter" evidence="5">
    <location>
        <begin position="11"/>
        <end position="245"/>
    </location>
</feature>
<evidence type="ECO:0000256" key="4">
    <source>
        <dbReference type="ARBA" id="ARBA00022840"/>
    </source>
</evidence>
<dbReference type="InterPro" id="IPR030679">
    <property type="entry name" value="ABC_ATPase_HisP-typ"/>
</dbReference>
<dbReference type="InterPro" id="IPR003593">
    <property type="entry name" value="AAA+_ATPase"/>
</dbReference>
<evidence type="ECO:0000259" key="5">
    <source>
        <dbReference type="PROSITE" id="PS50893"/>
    </source>
</evidence>
<dbReference type="CDD" id="cd03262">
    <property type="entry name" value="ABC_HisP_GlnQ"/>
    <property type="match status" value="1"/>
</dbReference>
<dbReference type="PROSITE" id="PS00211">
    <property type="entry name" value="ABC_TRANSPORTER_1"/>
    <property type="match status" value="1"/>
</dbReference>
<dbReference type="GO" id="GO:0005524">
    <property type="term" value="F:ATP binding"/>
    <property type="evidence" value="ECO:0007669"/>
    <property type="project" value="UniProtKB-KW"/>
</dbReference>
<evidence type="ECO:0000256" key="1">
    <source>
        <dbReference type="ARBA" id="ARBA00005417"/>
    </source>
</evidence>
<name>B0MNU8_9FIRM</name>
<accession>B0MNU8</accession>
<dbReference type="Pfam" id="PF00005">
    <property type="entry name" value="ABC_tran"/>
    <property type="match status" value="1"/>
</dbReference>
<comment type="similarity">
    <text evidence="1">Belongs to the ABC transporter superfamily.</text>
</comment>
<dbReference type="InterPro" id="IPR050086">
    <property type="entry name" value="MetN_ABC_transporter-like"/>
</dbReference>
<keyword evidence="7" id="KW-1185">Reference proteome</keyword>
<organism evidence="6 7">
    <name type="scientific">[Eubacterium] siraeum DSM 15702</name>
    <dbReference type="NCBI Taxonomy" id="428128"/>
    <lineage>
        <taxon>Bacteria</taxon>
        <taxon>Bacillati</taxon>
        <taxon>Bacillota</taxon>
        <taxon>Clostridia</taxon>
        <taxon>Eubacteriales</taxon>
        <taxon>Oscillospiraceae</taxon>
        <taxon>Oscillospiraceae incertae sedis</taxon>
    </lineage>
</organism>
<reference evidence="6" key="2">
    <citation type="submission" date="2014-06" db="EMBL/GenBank/DDBJ databases">
        <title>Draft genome sequence of Eubacterium siraeum (DSM 15702).</title>
        <authorList>
            <person name="Sudarsanam P."/>
            <person name="Ley R."/>
            <person name="Guruge J."/>
            <person name="Turnbaugh P.J."/>
            <person name="Mahowald M."/>
            <person name="Liep D."/>
            <person name="Gordon J."/>
        </authorList>
    </citation>
    <scope>NUCLEOTIDE SEQUENCE</scope>
    <source>
        <strain evidence="6">DSM 15702</strain>
    </source>
</reference>
<dbReference type="PANTHER" id="PTHR43166">
    <property type="entry name" value="AMINO ACID IMPORT ATP-BINDING PROTEIN"/>
    <property type="match status" value="1"/>
</dbReference>
<dbReference type="PROSITE" id="PS50893">
    <property type="entry name" value="ABC_TRANSPORTER_2"/>
    <property type="match status" value="1"/>
</dbReference>
<proteinExistence type="inferred from homology"/>
<evidence type="ECO:0000313" key="7">
    <source>
        <dbReference type="Proteomes" id="UP000005326"/>
    </source>
</evidence>
<keyword evidence="4 6" id="KW-0067">ATP-binding</keyword>
<evidence type="ECO:0000256" key="3">
    <source>
        <dbReference type="ARBA" id="ARBA00022741"/>
    </source>
</evidence>
<reference evidence="6" key="1">
    <citation type="submission" date="2007-10" db="EMBL/GenBank/DDBJ databases">
        <authorList>
            <person name="Fulton L."/>
            <person name="Clifton S."/>
            <person name="Fulton B."/>
            <person name="Xu J."/>
            <person name="Minx P."/>
            <person name="Pepin K.H."/>
            <person name="Johnson M."/>
            <person name="Thiruvilangam P."/>
            <person name="Bhonagiri V."/>
            <person name="Nash W.E."/>
            <person name="Mardis E.R."/>
            <person name="Wilson R.K."/>
        </authorList>
    </citation>
    <scope>NUCLEOTIDE SEQUENCE [LARGE SCALE GENOMIC DNA]</scope>
    <source>
        <strain evidence="6">DSM 15702</strain>
    </source>
</reference>
<dbReference type="PANTHER" id="PTHR43166:SF4">
    <property type="entry name" value="PHOSPHONATES IMPORT ATP-BINDING PROTEIN PHNC"/>
    <property type="match status" value="1"/>
</dbReference>
<dbReference type="InterPro" id="IPR017871">
    <property type="entry name" value="ABC_transporter-like_CS"/>
</dbReference>
<dbReference type="FunFam" id="3.40.50.300:FF:000020">
    <property type="entry name" value="Amino acid ABC transporter ATP-binding component"/>
    <property type="match status" value="1"/>
</dbReference>
<comment type="caution">
    <text evidence="6">The sequence shown here is derived from an EMBL/GenBank/DDBJ whole genome shotgun (WGS) entry which is preliminary data.</text>
</comment>
<gene>
    <name evidence="6" type="ORF">EUBSIR_01505</name>
</gene>
<dbReference type="InterPro" id="IPR027417">
    <property type="entry name" value="P-loop_NTPase"/>
</dbReference>
<dbReference type="PIRSF" id="PIRSF039085">
    <property type="entry name" value="ABC_ATPase_HisP"/>
    <property type="match status" value="1"/>
</dbReference>
<dbReference type="GO" id="GO:0016887">
    <property type="term" value="F:ATP hydrolysis activity"/>
    <property type="evidence" value="ECO:0007669"/>
    <property type="project" value="InterPro"/>
</dbReference>